<feature type="region of interest" description="Disordered" evidence="1">
    <location>
        <begin position="1"/>
        <end position="41"/>
    </location>
</feature>
<reference evidence="2" key="2">
    <citation type="submission" date="2025-09" db="UniProtKB">
        <authorList>
            <consortium name="Ensembl"/>
        </authorList>
    </citation>
    <scope>IDENTIFICATION</scope>
</reference>
<proteinExistence type="predicted"/>
<dbReference type="Gene3D" id="3.40.50.12780">
    <property type="entry name" value="N-terminal domain of ligase-like"/>
    <property type="match status" value="1"/>
</dbReference>
<dbReference type="SUPFAM" id="SSF56801">
    <property type="entry name" value="Acetyl-CoA synthetase-like"/>
    <property type="match status" value="1"/>
</dbReference>
<dbReference type="AlphaFoldDB" id="A0A8C4V037"/>
<dbReference type="Proteomes" id="UP000694562">
    <property type="component" value="Unplaced"/>
</dbReference>
<name>A0A8C4V037_FALTI</name>
<evidence type="ECO:0000313" key="2">
    <source>
        <dbReference type="Ensembl" id="ENSFTIP00000020578.1"/>
    </source>
</evidence>
<evidence type="ECO:0000256" key="1">
    <source>
        <dbReference type="SAM" id="MobiDB-lite"/>
    </source>
</evidence>
<protein>
    <submittedName>
        <fullName evidence="2">Uncharacterized protein</fullName>
    </submittedName>
</protein>
<dbReference type="OrthoDB" id="9807159at2759"/>
<dbReference type="Ensembl" id="ENSFTIT00000021428.1">
    <property type="protein sequence ID" value="ENSFTIP00000020578.1"/>
    <property type="gene ID" value="ENSFTIG00000013426.1"/>
</dbReference>
<accession>A0A8C4V037</accession>
<keyword evidence="3" id="KW-1185">Reference proteome</keyword>
<evidence type="ECO:0000313" key="3">
    <source>
        <dbReference type="Proteomes" id="UP000694562"/>
    </source>
</evidence>
<sequence length="109" mass="11920">MARGGRGAAAGRLWGVREASGAKQRGLGTQHSPRRMGAPGSLSRLTWITPLRSGQHCDLHQGRVSWFLGRQLKVAVNCLARHVHVAPDKVALIWEKDELGEEVRVTYSG</sequence>
<organism evidence="2 3">
    <name type="scientific">Falco tinnunculus</name>
    <name type="common">Common kestrel</name>
    <dbReference type="NCBI Taxonomy" id="100819"/>
    <lineage>
        <taxon>Eukaryota</taxon>
        <taxon>Metazoa</taxon>
        <taxon>Chordata</taxon>
        <taxon>Craniata</taxon>
        <taxon>Vertebrata</taxon>
        <taxon>Euteleostomi</taxon>
        <taxon>Archelosauria</taxon>
        <taxon>Archosauria</taxon>
        <taxon>Dinosauria</taxon>
        <taxon>Saurischia</taxon>
        <taxon>Theropoda</taxon>
        <taxon>Coelurosauria</taxon>
        <taxon>Aves</taxon>
        <taxon>Neognathae</taxon>
        <taxon>Neoaves</taxon>
        <taxon>Telluraves</taxon>
        <taxon>Australaves</taxon>
        <taxon>Falconiformes</taxon>
        <taxon>Falconidae</taxon>
        <taxon>Falco</taxon>
    </lineage>
</organism>
<dbReference type="InterPro" id="IPR042099">
    <property type="entry name" value="ANL_N_sf"/>
</dbReference>
<reference evidence="2" key="1">
    <citation type="submission" date="2025-08" db="UniProtKB">
        <authorList>
            <consortium name="Ensembl"/>
        </authorList>
    </citation>
    <scope>IDENTIFICATION</scope>
</reference>